<evidence type="ECO:0000256" key="1">
    <source>
        <dbReference type="SAM" id="MobiDB-lite"/>
    </source>
</evidence>
<feature type="compositionally biased region" description="Low complexity" evidence="1">
    <location>
        <begin position="30"/>
        <end position="41"/>
    </location>
</feature>
<name>G4YZM0_PHYSP</name>
<reference evidence="2 3" key="1">
    <citation type="journal article" date="2006" name="Science">
        <title>Phytophthora genome sequences uncover evolutionary origins and mechanisms of pathogenesis.</title>
        <authorList>
            <person name="Tyler B.M."/>
            <person name="Tripathy S."/>
            <person name="Zhang X."/>
            <person name="Dehal P."/>
            <person name="Jiang R.H."/>
            <person name="Aerts A."/>
            <person name="Arredondo F.D."/>
            <person name="Baxter L."/>
            <person name="Bensasson D."/>
            <person name="Beynon J.L."/>
            <person name="Chapman J."/>
            <person name="Damasceno C.M."/>
            <person name="Dorrance A.E."/>
            <person name="Dou D."/>
            <person name="Dickerman A.W."/>
            <person name="Dubchak I.L."/>
            <person name="Garbelotto M."/>
            <person name="Gijzen M."/>
            <person name="Gordon S.G."/>
            <person name="Govers F."/>
            <person name="Grunwald N.J."/>
            <person name="Huang W."/>
            <person name="Ivors K.L."/>
            <person name="Jones R.W."/>
            <person name="Kamoun S."/>
            <person name="Krampis K."/>
            <person name="Lamour K.H."/>
            <person name="Lee M.K."/>
            <person name="McDonald W.H."/>
            <person name="Medina M."/>
            <person name="Meijer H.J."/>
            <person name="Nordberg E.K."/>
            <person name="Maclean D.J."/>
            <person name="Ospina-Giraldo M.D."/>
            <person name="Morris P.F."/>
            <person name="Phuntumart V."/>
            <person name="Putnam N.H."/>
            <person name="Rash S."/>
            <person name="Rose J.K."/>
            <person name="Sakihama Y."/>
            <person name="Salamov A.A."/>
            <person name="Savidor A."/>
            <person name="Scheuring C.F."/>
            <person name="Smith B.M."/>
            <person name="Sobral B.W."/>
            <person name="Terry A."/>
            <person name="Torto-Alalibo T.A."/>
            <person name="Win J."/>
            <person name="Xu Z."/>
            <person name="Zhang H."/>
            <person name="Grigoriev I.V."/>
            <person name="Rokhsar D.S."/>
            <person name="Boore J.L."/>
        </authorList>
    </citation>
    <scope>NUCLEOTIDE SEQUENCE [LARGE SCALE GENOMIC DNA]</scope>
    <source>
        <strain evidence="2 3">P6497</strain>
    </source>
</reference>
<sequence length="401" mass="44605">MSPKAKRPSNEPLLGAASSWVELLSQSQNVGSSGLDSSSEVSDTREAIHPKRSKRKQAKVPLAKKRRTTYDIRKQQKSDLVAEVAMLEKHLELLKHRVLLEQGEANTTIRHAEAANSVLHESIQGQRVAIAGAQGILVAHTVRTASFRRFNPKISNKNTIFVYLSSKTCRRCNFIRLGVDSLERRATQMAMKERKLREAKRLVSAWSQDLDTESTVSQENRFESPEGGFSVVRFDNAPLPATSVKAVYDAFMQLIQYAEIIVSELFGCITVREDTEFEAADISQLRLVSSTSHGATVESNSIVFSEFVDGPDECYGMIAVDFVDSDELYPYLPAERVRRDAITLVLIRAVPSRESRGQYAVDVPEASALRARRPEGRLGGIAGELHGMGRHDEEVHYAAFS</sequence>
<dbReference type="Proteomes" id="UP000002640">
    <property type="component" value="Unassembled WGS sequence"/>
</dbReference>
<proteinExistence type="predicted"/>
<feature type="compositionally biased region" description="Basic residues" evidence="1">
    <location>
        <begin position="50"/>
        <end position="66"/>
    </location>
</feature>
<accession>G4YZM0</accession>
<dbReference type="EMBL" id="JH159152">
    <property type="protein sequence ID" value="EGZ25788.1"/>
    <property type="molecule type" value="Genomic_DNA"/>
</dbReference>
<feature type="region of interest" description="Disordered" evidence="1">
    <location>
        <begin position="29"/>
        <end position="66"/>
    </location>
</feature>
<dbReference type="GeneID" id="20643460"/>
<evidence type="ECO:0000313" key="3">
    <source>
        <dbReference type="Proteomes" id="UP000002640"/>
    </source>
</evidence>
<keyword evidence="3" id="KW-1185">Reference proteome</keyword>
<organism evidence="2 3">
    <name type="scientific">Phytophthora sojae (strain P6497)</name>
    <name type="common">Soybean stem and root rot agent</name>
    <name type="synonym">Phytophthora megasperma f. sp. glycines</name>
    <dbReference type="NCBI Taxonomy" id="1094619"/>
    <lineage>
        <taxon>Eukaryota</taxon>
        <taxon>Sar</taxon>
        <taxon>Stramenopiles</taxon>
        <taxon>Oomycota</taxon>
        <taxon>Peronosporomycetes</taxon>
        <taxon>Peronosporales</taxon>
        <taxon>Peronosporaceae</taxon>
        <taxon>Phytophthora</taxon>
    </lineage>
</organism>
<dbReference type="KEGG" id="psoj:PHYSODRAFT_312096"/>
<dbReference type="InParanoid" id="G4YZM0"/>
<evidence type="ECO:0000313" key="2">
    <source>
        <dbReference type="EMBL" id="EGZ25788.1"/>
    </source>
</evidence>
<gene>
    <name evidence="2" type="ORF">PHYSODRAFT_312096</name>
</gene>
<protein>
    <submittedName>
        <fullName evidence="2">Uncharacterized protein</fullName>
    </submittedName>
</protein>
<dbReference type="AlphaFoldDB" id="G4YZM0"/>
<dbReference type="RefSeq" id="XP_009521076.1">
    <property type="nucleotide sequence ID" value="XM_009522781.1"/>
</dbReference>
<dbReference type="SMR" id="G4YZM0"/>